<dbReference type="Proteomes" id="UP000077202">
    <property type="component" value="Unassembled WGS sequence"/>
</dbReference>
<reference evidence="2" key="1">
    <citation type="submission" date="2016-03" db="EMBL/GenBank/DDBJ databases">
        <title>Mechanisms controlling the formation of the plant cell surface in tip-growing cells are functionally conserved among land plants.</title>
        <authorList>
            <person name="Honkanen S."/>
            <person name="Jones V.A."/>
            <person name="Morieri G."/>
            <person name="Champion C."/>
            <person name="Hetherington A.J."/>
            <person name="Kelly S."/>
            <person name="Saint-Marcoux D."/>
            <person name="Proust H."/>
            <person name="Prescott H."/>
            <person name="Dolan L."/>
        </authorList>
    </citation>
    <scope>NUCLEOTIDE SEQUENCE [LARGE SCALE GENOMIC DNA]</scope>
    <source>
        <tissue evidence="2">Whole gametophyte</tissue>
    </source>
</reference>
<accession>A0A176VRH4</accession>
<feature type="region of interest" description="Disordered" evidence="1">
    <location>
        <begin position="1"/>
        <end position="59"/>
    </location>
</feature>
<feature type="compositionally biased region" description="Basic and acidic residues" evidence="1">
    <location>
        <begin position="49"/>
        <end position="59"/>
    </location>
</feature>
<evidence type="ECO:0000313" key="3">
    <source>
        <dbReference type="Proteomes" id="UP000077202"/>
    </source>
</evidence>
<keyword evidence="3" id="KW-1185">Reference proteome</keyword>
<protein>
    <submittedName>
        <fullName evidence="2">Uncharacterized protein</fullName>
    </submittedName>
</protein>
<sequence>MSEAPTSTTDEDMHEEPNLWAEEERPLVVQNEALDRGRSRTFGGEDGNAEEKECGAEEEKKAEDLRQWIAALKIERMELKERIRAPT</sequence>
<proteinExistence type="predicted"/>
<organism evidence="2 3">
    <name type="scientific">Marchantia polymorpha subsp. ruderalis</name>
    <dbReference type="NCBI Taxonomy" id="1480154"/>
    <lineage>
        <taxon>Eukaryota</taxon>
        <taxon>Viridiplantae</taxon>
        <taxon>Streptophyta</taxon>
        <taxon>Embryophyta</taxon>
        <taxon>Marchantiophyta</taxon>
        <taxon>Marchantiopsida</taxon>
        <taxon>Marchantiidae</taxon>
        <taxon>Marchantiales</taxon>
        <taxon>Marchantiaceae</taxon>
        <taxon>Marchantia</taxon>
    </lineage>
</organism>
<gene>
    <name evidence="2" type="ORF">AXG93_4718s1010</name>
</gene>
<name>A0A176VRH4_MARPO</name>
<evidence type="ECO:0000256" key="1">
    <source>
        <dbReference type="SAM" id="MobiDB-lite"/>
    </source>
</evidence>
<evidence type="ECO:0000313" key="2">
    <source>
        <dbReference type="EMBL" id="OAE22922.1"/>
    </source>
</evidence>
<comment type="caution">
    <text evidence="2">The sequence shown here is derived from an EMBL/GenBank/DDBJ whole genome shotgun (WGS) entry which is preliminary data.</text>
</comment>
<dbReference type="AlphaFoldDB" id="A0A176VRH4"/>
<dbReference type="EMBL" id="LVLJ01003005">
    <property type="protein sequence ID" value="OAE22922.1"/>
    <property type="molecule type" value="Genomic_DNA"/>
</dbReference>